<accession>A0A8B9X9B0</accession>
<dbReference type="GO" id="GO:0005125">
    <property type="term" value="F:cytokine activity"/>
    <property type="evidence" value="ECO:0007669"/>
    <property type="project" value="InterPro"/>
</dbReference>
<organism evidence="2 3">
    <name type="scientific">Bos mutus grunniens</name>
    <name type="common">Wild yak</name>
    <name type="synonym">Bos grunniens</name>
    <dbReference type="NCBI Taxonomy" id="30521"/>
    <lineage>
        <taxon>Eukaryota</taxon>
        <taxon>Metazoa</taxon>
        <taxon>Chordata</taxon>
        <taxon>Craniata</taxon>
        <taxon>Vertebrata</taxon>
        <taxon>Euteleostomi</taxon>
        <taxon>Mammalia</taxon>
        <taxon>Eutheria</taxon>
        <taxon>Laurasiatheria</taxon>
        <taxon>Artiodactyla</taxon>
        <taxon>Ruminantia</taxon>
        <taxon>Pecora</taxon>
        <taxon>Bovidae</taxon>
        <taxon>Bovinae</taxon>
        <taxon>Bos</taxon>
    </lineage>
</organism>
<dbReference type="GO" id="GO:0050729">
    <property type="term" value="P:positive regulation of inflammatory response"/>
    <property type="evidence" value="ECO:0007669"/>
    <property type="project" value="TreeGrafter"/>
</dbReference>
<dbReference type="AlphaFoldDB" id="A0A8B9X9B0"/>
<dbReference type="GO" id="GO:0061844">
    <property type="term" value="P:antimicrobial humoral immune response mediated by antimicrobial peptide"/>
    <property type="evidence" value="ECO:0007669"/>
    <property type="project" value="TreeGrafter"/>
</dbReference>
<dbReference type="Ensembl" id="ENSBGRT00000020002.1">
    <property type="protein sequence ID" value="ENSBGRP00000017301.1"/>
    <property type="gene ID" value="ENSBGRG00000010963.1"/>
</dbReference>
<keyword evidence="1" id="KW-0732">Signal</keyword>
<evidence type="ECO:0000313" key="2">
    <source>
        <dbReference type="Ensembl" id="ENSBGRP00000017301.1"/>
    </source>
</evidence>
<evidence type="ECO:0000313" key="3">
    <source>
        <dbReference type="Proteomes" id="UP000694520"/>
    </source>
</evidence>
<dbReference type="InterPro" id="IPR029189">
    <property type="entry name" value="TSLP"/>
</dbReference>
<dbReference type="GO" id="GO:0032733">
    <property type="term" value="P:positive regulation of interleukin-10 production"/>
    <property type="evidence" value="ECO:0007669"/>
    <property type="project" value="TreeGrafter"/>
</dbReference>
<dbReference type="GO" id="GO:0032755">
    <property type="term" value="P:positive regulation of interleukin-6 production"/>
    <property type="evidence" value="ECO:0007669"/>
    <property type="project" value="TreeGrafter"/>
</dbReference>
<dbReference type="GO" id="GO:0032754">
    <property type="term" value="P:positive regulation of interleukin-5 production"/>
    <property type="evidence" value="ECO:0007669"/>
    <property type="project" value="TreeGrafter"/>
</dbReference>
<protein>
    <recommendedName>
        <fullName evidence="4">Thymic stromal lymphopoietin</fullName>
    </recommendedName>
</protein>
<dbReference type="Gene3D" id="1.20.1250.90">
    <property type="entry name" value="Thymic stromal lymphopoietin"/>
    <property type="match status" value="1"/>
</dbReference>
<dbReference type="Proteomes" id="UP000694520">
    <property type="component" value="Chromosome 8"/>
</dbReference>
<proteinExistence type="predicted"/>
<dbReference type="GO" id="GO:0032722">
    <property type="term" value="P:positive regulation of chemokine production"/>
    <property type="evidence" value="ECO:0007669"/>
    <property type="project" value="TreeGrafter"/>
</dbReference>
<feature type="chain" id="PRO_5034168799" description="Thymic stromal lymphopoietin" evidence="1">
    <location>
        <begin position="19"/>
        <end position="178"/>
    </location>
</feature>
<name>A0A8B9X9B0_BOSMU</name>
<evidence type="ECO:0008006" key="4">
    <source>
        <dbReference type="Google" id="ProtNLM"/>
    </source>
</evidence>
<dbReference type="InterPro" id="IPR038329">
    <property type="entry name" value="TSLP_sf"/>
</dbReference>
<feature type="signal peptide" evidence="1">
    <location>
        <begin position="1"/>
        <end position="18"/>
    </location>
</feature>
<dbReference type="GO" id="GO:0005139">
    <property type="term" value="F:interleukin-7 receptor binding"/>
    <property type="evidence" value="ECO:0007669"/>
    <property type="project" value="TreeGrafter"/>
</dbReference>
<dbReference type="PANTHER" id="PTHR38003:SF1">
    <property type="entry name" value="THYMIC STROMAL LYMPHOPOIETIN"/>
    <property type="match status" value="1"/>
</dbReference>
<dbReference type="GO" id="GO:0032736">
    <property type="term" value="P:positive regulation of interleukin-13 production"/>
    <property type="evidence" value="ECO:0007669"/>
    <property type="project" value="TreeGrafter"/>
</dbReference>
<dbReference type="GO" id="GO:0005576">
    <property type="term" value="C:extracellular region"/>
    <property type="evidence" value="ECO:0007669"/>
    <property type="project" value="TreeGrafter"/>
</dbReference>
<reference evidence="2" key="2">
    <citation type="submission" date="2025-08" db="UniProtKB">
        <authorList>
            <consortium name="Ensembl"/>
        </authorList>
    </citation>
    <scope>IDENTIFICATION</scope>
</reference>
<keyword evidence="3" id="KW-1185">Reference proteome</keyword>
<reference evidence="2" key="1">
    <citation type="submission" date="2019-05" db="EMBL/GenBank/DDBJ databases">
        <authorList>
            <person name="Zhang S."/>
            <person name="Liu J."/>
        </authorList>
    </citation>
    <scope>NUCLEOTIDE SEQUENCE [LARGE SCALE GENOMIC DNA]</scope>
</reference>
<dbReference type="PANTHER" id="PTHR38003">
    <property type="entry name" value="THYMIC STROMAL LYMPHOPOIETIN"/>
    <property type="match status" value="1"/>
</dbReference>
<sequence length="178" mass="19701">MVLFRKIFILQLVGLVLTYNFTDCDFKKIKESYRNIIYQELNNYTKGTKAIDFDHFVYCEDQPDCLSKIQSLTFEGRPGCAAPAREAFAVRTHAALAAACPGYRGAQVSRATQSARRVPRAIERGAWPGELRPPAARRRAWTRALTSEGRSGGNLRAAESPLGPDLCWGSDALGRSAC</sequence>
<dbReference type="GO" id="GO:0001961">
    <property type="term" value="P:positive regulation of cytokine-mediated signaling pathway"/>
    <property type="evidence" value="ECO:0007669"/>
    <property type="project" value="TreeGrafter"/>
</dbReference>
<evidence type="ECO:0000256" key="1">
    <source>
        <dbReference type="SAM" id="SignalP"/>
    </source>
</evidence>
<dbReference type="GeneTree" id="ENSGT00390000012541"/>
<dbReference type="Pfam" id="PF15216">
    <property type="entry name" value="TSLP"/>
    <property type="match status" value="1"/>
</dbReference>
<reference evidence="2" key="3">
    <citation type="submission" date="2025-09" db="UniProtKB">
        <authorList>
            <consortium name="Ensembl"/>
        </authorList>
    </citation>
    <scope>IDENTIFICATION</scope>
</reference>